<protein>
    <submittedName>
        <fullName evidence="1">Uncharacterized protein</fullName>
    </submittedName>
</protein>
<dbReference type="RefSeq" id="WP_214610525.1">
    <property type="nucleotide sequence ID" value="NZ_JACATN010000001.1"/>
</dbReference>
<reference evidence="1 2" key="1">
    <citation type="submission" date="2020-06" db="EMBL/GenBank/DDBJ databases">
        <authorList>
            <person name="Isaeva M.P."/>
            <person name="Chernysheva N.Y."/>
        </authorList>
    </citation>
    <scope>NUCLEOTIDE SEQUENCE [LARGE SCALE GENOMIC DNA]</scope>
    <source>
        <strain evidence="1 2">KMM 6746</strain>
    </source>
</reference>
<reference evidence="2" key="2">
    <citation type="submission" date="2023-07" db="EMBL/GenBank/DDBJ databases">
        <title>Zobellia barbeyronii sp. nov., a new marine flavobacterium, isolated from green and red algae.</title>
        <authorList>
            <person name="Nedashkovskaya O.I."/>
            <person name="Otstavnykh N."/>
            <person name="Zhukova N."/>
            <person name="Guzev K."/>
            <person name="Chausova V."/>
            <person name="Tekutyeva L."/>
            <person name="Mikhailov V."/>
            <person name="Isaeva M."/>
        </authorList>
    </citation>
    <scope>NUCLEOTIDE SEQUENCE [LARGE SCALE GENOMIC DNA]</scope>
    <source>
        <strain evidence="2">KMM 6746</strain>
    </source>
</reference>
<comment type="caution">
    <text evidence="1">The sequence shown here is derived from an EMBL/GenBank/DDBJ whole genome shotgun (WGS) entry which is preliminary data.</text>
</comment>
<dbReference type="Proteomes" id="UP000740413">
    <property type="component" value="Unassembled WGS sequence"/>
</dbReference>
<dbReference type="EMBL" id="JACATN010000001">
    <property type="protein sequence ID" value="MBT2160290.1"/>
    <property type="molecule type" value="Genomic_DNA"/>
</dbReference>
<keyword evidence="2" id="KW-1185">Reference proteome</keyword>
<proteinExistence type="predicted"/>
<organism evidence="1 2">
    <name type="scientific">Zobellia barbeyronii</name>
    <dbReference type="NCBI Taxonomy" id="2748009"/>
    <lineage>
        <taxon>Bacteria</taxon>
        <taxon>Pseudomonadati</taxon>
        <taxon>Bacteroidota</taxon>
        <taxon>Flavobacteriia</taxon>
        <taxon>Flavobacteriales</taxon>
        <taxon>Flavobacteriaceae</taxon>
        <taxon>Zobellia</taxon>
    </lineage>
</organism>
<gene>
    <name evidence="1" type="ORF">HW347_03380</name>
</gene>
<sequence length="204" mass="23924">MPLKSNFKSDLEREQELCVLLDRYYKQYLKHYTFERVSEMPKQLAGIDLIFIHKTNGKKFYIDEKAQLDYINENLPTFAFELSYEKKGILKEGWLFDTSKKTEFYALITSIYADDPNTFTSCKITLVNRQKLLDLLTERAITLSALKKYILPEQRTHGKIKIDELHHRSEGYLFASTKNKAEKPLNLILKLDFLEETGVAKRLA</sequence>
<accession>A0ABS5WA50</accession>
<name>A0ABS5WA50_9FLAO</name>
<evidence type="ECO:0000313" key="2">
    <source>
        <dbReference type="Proteomes" id="UP000740413"/>
    </source>
</evidence>
<evidence type="ECO:0000313" key="1">
    <source>
        <dbReference type="EMBL" id="MBT2160290.1"/>
    </source>
</evidence>